<keyword evidence="3" id="KW-1185">Reference proteome</keyword>
<feature type="non-terminal residue" evidence="2">
    <location>
        <position position="1"/>
    </location>
</feature>
<protein>
    <submittedName>
        <fullName evidence="2">Uncharacterized protein</fullName>
    </submittedName>
</protein>
<evidence type="ECO:0000313" key="2">
    <source>
        <dbReference type="EMBL" id="KAK3264439.1"/>
    </source>
</evidence>
<keyword evidence="1" id="KW-0732">Signal</keyword>
<accession>A0AAE0KXS1</accession>
<organism evidence="2 3">
    <name type="scientific">Cymbomonas tetramitiformis</name>
    <dbReference type="NCBI Taxonomy" id="36881"/>
    <lineage>
        <taxon>Eukaryota</taxon>
        <taxon>Viridiplantae</taxon>
        <taxon>Chlorophyta</taxon>
        <taxon>Pyramimonadophyceae</taxon>
        <taxon>Pyramimonadales</taxon>
        <taxon>Pyramimonadaceae</taxon>
        <taxon>Cymbomonas</taxon>
    </lineage>
</organism>
<proteinExistence type="predicted"/>
<evidence type="ECO:0000256" key="1">
    <source>
        <dbReference type="SAM" id="SignalP"/>
    </source>
</evidence>
<sequence length="67" mass="7712">ALLGMNYPLFFNAIFTLCDLYTVTAEEDEYDQFLKRCLDTIMRNRKNMPICAPDEDGISKFQPAEVA</sequence>
<name>A0AAE0KXS1_9CHLO</name>
<feature type="chain" id="PRO_5042195343" evidence="1">
    <location>
        <begin position="26"/>
        <end position="67"/>
    </location>
</feature>
<evidence type="ECO:0000313" key="3">
    <source>
        <dbReference type="Proteomes" id="UP001190700"/>
    </source>
</evidence>
<gene>
    <name evidence="2" type="ORF">CYMTET_26822</name>
</gene>
<dbReference type="EMBL" id="LGRX02014547">
    <property type="protein sequence ID" value="KAK3264439.1"/>
    <property type="molecule type" value="Genomic_DNA"/>
</dbReference>
<reference evidence="2 3" key="1">
    <citation type="journal article" date="2015" name="Genome Biol. Evol.">
        <title>Comparative Genomics of a Bacterivorous Green Alga Reveals Evolutionary Causalities and Consequences of Phago-Mixotrophic Mode of Nutrition.</title>
        <authorList>
            <person name="Burns J.A."/>
            <person name="Paasch A."/>
            <person name="Narechania A."/>
            <person name="Kim E."/>
        </authorList>
    </citation>
    <scope>NUCLEOTIDE SEQUENCE [LARGE SCALE GENOMIC DNA]</scope>
    <source>
        <strain evidence="2 3">PLY_AMNH</strain>
    </source>
</reference>
<dbReference type="Proteomes" id="UP001190700">
    <property type="component" value="Unassembled WGS sequence"/>
</dbReference>
<comment type="caution">
    <text evidence="2">The sequence shown here is derived from an EMBL/GenBank/DDBJ whole genome shotgun (WGS) entry which is preliminary data.</text>
</comment>
<feature type="signal peptide" evidence="1">
    <location>
        <begin position="1"/>
        <end position="25"/>
    </location>
</feature>
<dbReference type="AlphaFoldDB" id="A0AAE0KXS1"/>